<dbReference type="PANTHER" id="PTHR11669">
    <property type="entry name" value="REPLICATION FACTOR C / DNA POLYMERASE III GAMMA-TAU SUBUNIT"/>
    <property type="match status" value="1"/>
</dbReference>
<dbReference type="GO" id="GO:0003689">
    <property type="term" value="F:DNA clamp loader activity"/>
    <property type="evidence" value="ECO:0007669"/>
    <property type="project" value="TreeGrafter"/>
</dbReference>
<dbReference type="SUPFAM" id="SSF48019">
    <property type="entry name" value="post-AAA+ oligomerization domain-like"/>
    <property type="match status" value="1"/>
</dbReference>
<dbReference type="Pfam" id="PF22534">
    <property type="entry name" value="RFC_C"/>
    <property type="match status" value="1"/>
</dbReference>
<dbReference type="Proteomes" id="UP000054560">
    <property type="component" value="Unassembled WGS sequence"/>
</dbReference>
<dbReference type="AlphaFoldDB" id="A0A0L0F8G0"/>
<dbReference type="InterPro" id="IPR050238">
    <property type="entry name" value="DNA_Rep/Repair_Clamp_Loader"/>
</dbReference>
<keyword evidence="1" id="KW-0235">DNA replication</keyword>
<dbReference type="EMBL" id="KQ246440">
    <property type="protein sequence ID" value="KNC72836.1"/>
    <property type="molecule type" value="Genomic_DNA"/>
</dbReference>
<name>A0A0L0F8G0_9EUKA</name>
<evidence type="ECO:0008006" key="4">
    <source>
        <dbReference type="Google" id="ProtNLM"/>
    </source>
</evidence>
<dbReference type="Gene3D" id="1.10.8.60">
    <property type="match status" value="1"/>
</dbReference>
<organism evidence="2 3">
    <name type="scientific">Sphaeroforma arctica JP610</name>
    <dbReference type="NCBI Taxonomy" id="667725"/>
    <lineage>
        <taxon>Eukaryota</taxon>
        <taxon>Ichthyosporea</taxon>
        <taxon>Ichthyophonida</taxon>
        <taxon>Sphaeroforma</taxon>
    </lineage>
</organism>
<protein>
    <recommendedName>
        <fullName evidence="4">Replication factor C C-terminal domain-containing protein</fullName>
    </recommendedName>
</protein>
<dbReference type="Gene3D" id="3.40.50.300">
    <property type="entry name" value="P-loop containing nucleotide triphosphate hydrolases"/>
    <property type="match status" value="1"/>
</dbReference>
<sequence length="208" mass="23765">MVSSNYHIELNPSDVGTRDCFVIQAVLKEMAQSQQIDSNSQRSYKVVVLHETDRLTKQAQQALRRTMEKYAATCRLILCCSSSSQVMSPIRSRCLHVRVGAPTVEEIANVLLGICKKENLRMPEALAVKIAESSERNLRRAILTAETCRVQEYPFREDQKVTLPDWQLYIRSLAQKILTQQSPQRLLEVRTGFYELITHCIPTTVIIK</sequence>
<dbReference type="PANTHER" id="PTHR11669:SF1">
    <property type="entry name" value="REPLICATION FACTOR C SUBUNIT 3"/>
    <property type="match status" value="1"/>
</dbReference>
<proteinExistence type="predicted"/>
<feature type="non-terminal residue" evidence="2">
    <location>
        <position position="208"/>
    </location>
</feature>
<dbReference type="InterPro" id="IPR027417">
    <property type="entry name" value="P-loop_NTPase"/>
</dbReference>
<dbReference type="GO" id="GO:0005634">
    <property type="term" value="C:nucleus"/>
    <property type="evidence" value="ECO:0007669"/>
    <property type="project" value="TreeGrafter"/>
</dbReference>
<reference evidence="2 3" key="1">
    <citation type="submission" date="2011-02" db="EMBL/GenBank/DDBJ databases">
        <title>The Genome Sequence of Sphaeroforma arctica JP610.</title>
        <authorList>
            <consortium name="The Broad Institute Genome Sequencing Platform"/>
            <person name="Russ C."/>
            <person name="Cuomo C."/>
            <person name="Young S.K."/>
            <person name="Zeng Q."/>
            <person name="Gargeya S."/>
            <person name="Alvarado L."/>
            <person name="Berlin A."/>
            <person name="Chapman S.B."/>
            <person name="Chen Z."/>
            <person name="Freedman E."/>
            <person name="Gellesch M."/>
            <person name="Goldberg J."/>
            <person name="Griggs A."/>
            <person name="Gujja S."/>
            <person name="Heilman E."/>
            <person name="Heiman D."/>
            <person name="Howarth C."/>
            <person name="Mehta T."/>
            <person name="Neiman D."/>
            <person name="Pearson M."/>
            <person name="Roberts A."/>
            <person name="Saif S."/>
            <person name="Shea T."/>
            <person name="Shenoy N."/>
            <person name="Sisk P."/>
            <person name="Stolte C."/>
            <person name="Sykes S."/>
            <person name="White J."/>
            <person name="Yandava C."/>
            <person name="Burger G."/>
            <person name="Gray M.W."/>
            <person name="Holland P.W.H."/>
            <person name="King N."/>
            <person name="Lang F.B.F."/>
            <person name="Roger A.J."/>
            <person name="Ruiz-Trillo I."/>
            <person name="Haas B."/>
            <person name="Nusbaum C."/>
            <person name="Birren B."/>
        </authorList>
    </citation>
    <scope>NUCLEOTIDE SEQUENCE [LARGE SCALE GENOMIC DNA]</scope>
    <source>
        <strain evidence="2 3">JP610</strain>
    </source>
</reference>
<dbReference type="Pfam" id="PF21960">
    <property type="entry name" value="RCF1-5-like_lid"/>
    <property type="match status" value="1"/>
</dbReference>
<accession>A0A0L0F8G0</accession>
<dbReference type="RefSeq" id="XP_014146738.1">
    <property type="nucleotide sequence ID" value="XM_014291263.1"/>
</dbReference>
<keyword evidence="3" id="KW-1185">Reference proteome</keyword>
<dbReference type="InterPro" id="IPR008921">
    <property type="entry name" value="DNA_pol3_clamp-load_cplx_C"/>
</dbReference>
<evidence type="ECO:0000313" key="2">
    <source>
        <dbReference type="EMBL" id="KNC72836.1"/>
    </source>
</evidence>
<dbReference type="GO" id="GO:0005663">
    <property type="term" value="C:DNA replication factor C complex"/>
    <property type="evidence" value="ECO:0007669"/>
    <property type="project" value="TreeGrafter"/>
</dbReference>
<dbReference type="Pfam" id="PF13177">
    <property type="entry name" value="DNA_pol3_delta2"/>
    <property type="match status" value="1"/>
</dbReference>
<evidence type="ECO:0000256" key="1">
    <source>
        <dbReference type="ARBA" id="ARBA00022705"/>
    </source>
</evidence>
<dbReference type="GO" id="GO:0006281">
    <property type="term" value="P:DNA repair"/>
    <property type="evidence" value="ECO:0007669"/>
    <property type="project" value="TreeGrafter"/>
</dbReference>
<dbReference type="Gene3D" id="1.20.272.10">
    <property type="match status" value="1"/>
</dbReference>
<gene>
    <name evidence="2" type="ORF">SARC_14604</name>
</gene>
<dbReference type="STRING" id="667725.A0A0L0F8G0"/>
<evidence type="ECO:0000313" key="3">
    <source>
        <dbReference type="Proteomes" id="UP000054560"/>
    </source>
</evidence>
<dbReference type="GO" id="GO:0003677">
    <property type="term" value="F:DNA binding"/>
    <property type="evidence" value="ECO:0007669"/>
    <property type="project" value="InterPro"/>
</dbReference>
<dbReference type="FunFam" id="1.10.8.60:FF:000030">
    <property type="entry name" value="replication factor C subunit 3"/>
    <property type="match status" value="1"/>
</dbReference>
<dbReference type="OrthoDB" id="761538at2759"/>
<dbReference type="GeneID" id="25915108"/>
<dbReference type="GO" id="GO:0006261">
    <property type="term" value="P:DNA-templated DNA replication"/>
    <property type="evidence" value="ECO:0007669"/>
    <property type="project" value="TreeGrafter"/>
</dbReference>
<dbReference type="eggNOG" id="KOG2035">
    <property type="taxonomic scope" value="Eukaryota"/>
</dbReference>
<dbReference type="SUPFAM" id="SSF52540">
    <property type="entry name" value="P-loop containing nucleoside triphosphate hydrolases"/>
    <property type="match status" value="1"/>
</dbReference>